<dbReference type="Pfam" id="PF01812">
    <property type="entry name" value="5-FTHF_cyc-lig"/>
    <property type="match status" value="1"/>
</dbReference>
<dbReference type="GO" id="GO:0009396">
    <property type="term" value="P:folic acid-containing compound biosynthetic process"/>
    <property type="evidence" value="ECO:0007669"/>
    <property type="project" value="TreeGrafter"/>
</dbReference>
<comment type="catalytic activity">
    <reaction evidence="4">
        <text>(6S)-5-formyl-5,6,7,8-tetrahydrofolate + ATP = (6R)-5,10-methenyltetrahydrofolate + ADP + phosphate</text>
        <dbReference type="Rhea" id="RHEA:10488"/>
        <dbReference type="ChEBI" id="CHEBI:30616"/>
        <dbReference type="ChEBI" id="CHEBI:43474"/>
        <dbReference type="ChEBI" id="CHEBI:57455"/>
        <dbReference type="ChEBI" id="CHEBI:57457"/>
        <dbReference type="ChEBI" id="CHEBI:456216"/>
        <dbReference type="EC" id="6.3.3.2"/>
    </reaction>
</comment>
<dbReference type="InterPro" id="IPR024185">
    <property type="entry name" value="FTHF_cligase-like_sf"/>
</dbReference>
<protein>
    <recommendedName>
        <fullName evidence="5">5-formyltetrahydrofolate cyclo-ligase</fullName>
        <ecNumber evidence="5">6.3.3.2</ecNumber>
    </recommendedName>
</protein>
<dbReference type="SUPFAM" id="SSF100950">
    <property type="entry name" value="NagB/RpiA/CoA transferase-like"/>
    <property type="match status" value="1"/>
</dbReference>
<dbReference type="PANTHER" id="PTHR23407">
    <property type="entry name" value="ATPASE INHIBITOR/5-FORMYLTETRAHYDROFOLATE CYCLO-LIGASE"/>
    <property type="match status" value="1"/>
</dbReference>
<dbReference type="Proteomes" id="UP000243459">
    <property type="component" value="Chromosome 3"/>
</dbReference>
<dbReference type="Gramene" id="ONK74887">
    <property type="protein sequence ID" value="ONK74887"/>
    <property type="gene ID" value="A4U43_C03F11140"/>
</dbReference>
<name>A0A5P1FBU4_ASPOF</name>
<reference evidence="7" key="1">
    <citation type="journal article" date="2017" name="Nat. Commun.">
        <title>The asparagus genome sheds light on the origin and evolution of a young Y chromosome.</title>
        <authorList>
            <person name="Harkess A."/>
            <person name="Zhou J."/>
            <person name="Xu C."/>
            <person name="Bowers J.E."/>
            <person name="Van der Hulst R."/>
            <person name="Ayyampalayam S."/>
            <person name="Mercati F."/>
            <person name="Riccardi P."/>
            <person name="McKain M.R."/>
            <person name="Kakrana A."/>
            <person name="Tang H."/>
            <person name="Ray J."/>
            <person name="Groenendijk J."/>
            <person name="Arikit S."/>
            <person name="Mathioni S.M."/>
            <person name="Nakano M."/>
            <person name="Shan H."/>
            <person name="Telgmann-Rauber A."/>
            <person name="Kanno A."/>
            <person name="Yue Z."/>
            <person name="Chen H."/>
            <person name="Li W."/>
            <person name="Chen Y."/>
            <person name="Xu X."/>
            <person name="Zhang Y."/>
            <person name="Luo S."/>
            <person name="Chen H."/>
            <person name="Gao J."/>
            <person name="Mao Z."/>
            <person name="Pires J.C."/>
            <person name="Luo M."/>
            <person name="Kudrna D."/>
            <person name="Wing R.A."/>
            <person name="Meyers B.C."/>
            <person name="Yi K."/>
            <person name="Kong H."/>
            <person name="Lavrijsen P."/>
            <person name="Sunseri F."/>
            <person name="Falavigna A."/>
            <person name="Ye Y."/>
            <person name="Leebens-Mack J.H."/>
            <person name="Chen G."/>
        </authorList>
    </citation>
    <scope>NUCLEOTIDE SEQUENCE [LARGE SCALE GENOMIC DNA]</scope>
    <source>
        <strain evidence="7">cv. DH0086</strain>
    </source>
</reference>
<dbReference type="EC" id="6.3.3.2" evidence="5"/>
<dbReference type="GO" id="GO:0035999">
    <property type="term" value="P:tetrahydrofolate interconversion"/>
    <property type="evidence" value="ECO:0007669"/>
    <property type="project" value="TreeGrafter"/>
</dbReference>
<keyword evidence="7" id="KW-1185">Reference proteome</keyword>
<organism evidence="6 7">
    <name type="scientific">Asparagus officinalis</name>
    <name type="common">Garden asparagus</name>
    <dbReference type="NCBI Taxonomy" id="4686"/>
    <lineage>
        <taxon>Eukaryota</taxon>
        <taxon>Viridiplantae</taxon>
        <taxon>Streptophyta</taxon>
        <taxon>Embryophyta</taxon>
        <taxon>Tracheophyta</taxon>
        <taxon>Spermatophyta</taxon>
        <taxon>Magnoliopsida</taxon>
        <taxon>Liliopsida</taxon>
        <taxon>Asparagales</taxon>
        <taxon>Asparagaceae</taxon>
        <taxon>Asparagoideae</taxon>
        <taxon>Asparagus</taxon>
    </lineage>
</organism>
<proteinExistence type="inferred from homology"/>
<keyword evidence="2" id="KW-0547">Nucleotide-binding</keyword>
<dbReference type="AlphaFoldDB" id="A0A5P1FBU4"/>
<dbReference type="GO" id="GO:0030272">
    <property type="term" value="F:5-formyltetrahydrofolate cyclo-ligase activity"/>
    <property type="evidence" value="ECO:0007669"/>
    <property type="project" value="UniProtKB-EC"/>
</dbReference>
<keyword evidence="3" id="KW-0067">ATP-binding</keyword>
<evidence type="ECO:0000256" key="5">
    <source>
        <dbReference type="ARBA" id="ARBA00038966"/>
    </source>
</evidence>
<evidence type="ECO:0000313" key="6">
    <source>
        <dbReference type="EMBL" id="ONK74887.1"/>
    </source>
</evidence>
<sequence length="132" mass="14423">MRGKGIQQLLLQKAKSRSVMLLRLHSLLSSPTISPLSCSSCSRSTAAMSSDAAPKSITDQKRALRSKMRSDLKAFSPAQRAQEDMAIQNNVLDSSWFKSASSLCAYVSCEALREVDTSRILSKILKNQDAGE</sequence>
<dbReference type="EMBL" id="CM007383">
    <property type="protein sequence ID" value="ONK74887.1"/>
    <property type="molecule type" value="Genomic_DNA"/>
</dbReference>
<dbReference type="PANTHER" id="PTHR23407:SF1">
    <property type="entry name" value="5-FORMYLTETRAHYDROFOLATE CYCLO-LIGASE"/>
    <property type="match status" value="1"/>
</dbReference>
<evidence type="ECO:0000256" key="1">
    <source>
        <dbReference type="ARBA" id="ARBA00010638"/>
    </source>
</evidence>
<evidence type="ECO:0000256" key="4">
    <source>
        <dbReference type="ARBA" id="ARBA00036539"/>
    </source>
</evidence>
<evidence type="ECO:0000313" key="7">
    <source>
        <dbReference type="Proteomes" id="UP000243459"/>
    </source>
</evidence>
<dbReference type="GO" id="GO:0005739">
    <property type="term" value="C:mitochondrion"/>
    <property type="evidence" value="ECO:0007669"/>
    <property type="project" value="TreeGrafter"/>
</dbReference>
<comment type="similarity">
    <text evidence="1">Belongs to the 5-formyltetrahydrofolate cyclo-ligase family.</text>
</comment>
<gene>
    <name evidence="6" type="ORF">A4U43_C03F11140</name>
</gene>
<accession>A0A5P1FBU4</accession>
<evidence type="ECO:0000256" key="3">
    <source>
        <dbReference type="ARBA" id="ARBA00022840"/>
    </source>
</evidence>
<dbReference type="InterPro" id="IPR037171">
    <property type="entry name" value="NagB/RpiA_transferase-like"/>
</dbReference>
<dbReference type="Gene3D" id="3.40.50.10420">
    <property type="entry name" value="NagB/RpiA/CoA transferase-like"/>
    <property type="match status" value="1"/>
</dbReference>
<dbReference type="InterPro" id="IPR002698">
    <property type="entry name" value="FTHF_cligase"/>
</dbReference>
<dbReference type="GO" id="GO:0005524">
    <property type="term" value="F:ATP binding"/>
    <property type="evidence" value="ECO:0007669"/>
    <property type="project" value="UniProtKB-KW"/>
</dbReference>
<evidence type="ECO:0000256" key="2">
    <source>
        <dbReference type="ARBA" id="ARBA00022741"/>
    </source>
</evidence>